<dbReference type="AlphaFoldDB" id="A0A0F9CWJ0"/>
<comment type="caution">
    <text evidence="1">The sequence shown here is derived from an EMBL/GenBank/DDBJ whole genome shotgun (WGS) entry which is preliminary data.</text>
</comment>
<dbReference type="EMBL" id="LAZR01034264">
    <property type="protein sequence ID" value="KKL45786.1"/>
    <property type="molecule type" value="Genomic_DNA"/>
</dbReference>
<protein>
    <submittedName>
        <fullName evidence="1">Uncharacterized protein</fullName>
    </submittedName>
</protein>
<sequence length="61" mass="6658">MSGARTYSEIVAELERLAVELRQLRGGAPRVTCGHCHGRGGIVGHDGKWKQCDACSGYRRT</sequence>
<name>A0A0F9CWJ0_9ZZZZ</name>
<evidence type="ECO:0000313" key="1">
    <source>
        <dbReference type="EMBL" id="KKL45786.1"/>
    </source>
</evidence>
<organism evidence="1">
    <name type="scientific">marine sediment metagenome</name>
    <dbReference type="NCBI Taxonomy" id="412755"/>
    <lineage>
        <taxon>unclassified sequences</taxon>
        <taxon>metagenomes</taxon>
        <taxon>ecological metagenomes</taxon>
    </lineage>
</organism>
<reference evidence="1" key="1">
    <citation type="journal article" date="2015" name="Nature">
        <title>Complex archaea that bridge the gap between prokaryotes and eukaryotes.</title>
        <authorList>
            <person name="Spang A."/>
            <person name="Saw J.H."/>
            <person name="Jorgensen S.L."/>
            <person name="Zaremba-Niedzwiedzka K."/>
            <person name="Martijn J."/>
            <person name="Lind A.E."/>
            <person name="van Eijk R."/>
            <person name="Schleper C."/>
            <person name="Guy L."/>
            <person name="Ettema T.J."/>
        </authorList>
    </citation>
    <scope>NUCLEOTIDE SEQUENCE</scope>
</reference>
<gene>
    <name evidence="1" type="ORF">LCGC14_2352110</name>
</gene>
<accession>A0A0F9CWJ0</accession>
<proteinExistence type="predicted"/>